<dbReference type="OrthoDB" id="290327at2759"/>
<name>A0A8S1QJV2_9CILI</name>
<keyword evidence="2" id="KW-1185">Reference proteome</keyword>
<accession>A0A8S1QJV2</accession>
<comment type="caution">
    <text evidence="1">The sequence shown here is derived from an EMBL/GenBank/DDBJ whole genome shotgun (WGS) entry which is preliminary data.</text>
</comment>
<organism evidence="1 2">
    <name type="scientific">Paramecium sonneborni</name>
    <dbReference type="NCBI Taxonomy" id="65129"/>
    <lineage>
        <taxon>Eukaryota</taxon>
        <taxon>Sar</taxon>
        <taxon>Alveolata</taxon>
        <taxon>Ciliophora</taxon>
        <taxon>Intramacronucleata</taxon>
        <taxon>Oligohymenophorea</taxon>
        <taxon>Peniculida</taxon>
        <taxon>Parameciidae</taxon>
        <taxon>Paramecium</taxon>
    </lineage>
</organism>
<reference evidence="1" key="1">
    <citation type="submission" date="2021-01" db="EMBL/GenBank/DDBJ databases">
        <authorList>
            <consortium name="Genoscope - CEA"/>
            <person name="William W."/>
        </authorList>
    </citation>
    <scope>NUCLEOTIDE SEQUENCE</scope>
</reference>
<evidence type="ECO:0000313" key="2">
    <source>
        <dbReference type="Proteomes" id="UP000692954"/>
    </source>
</evidence>
<sequence length="169" mass="19793">MPIKLKIQGQSISVDERFANVSNFLKEAWQPDLDEELILSETQVTLRAFEALKSYYEFNSFEPQIIDAISNDPNTCFLNEFNRELIMKYNVFEGNELQELIQAAIYLQTVAFKKLCLARIAIEFYINKQEPNKSFNELKNRFNLKNTALTLGDVERFKQVYPTIVNKYN</sequence>
<proteinExistence type="predicted"/>
<protein>
    <submittedName>
        <fullName evidence="1">Uncharacterized protein</fullName>
    </submittedName>
</protein>
<dbReference type="Proteomes" id="UP000692954">
    <property type="component" value="Unassembled WGS sequence"/>
</dbReference>
<dbReference type="EMBL" id="CAJJDN010000108">
    <property type="protein sequence ID" value="CAD8115454.1"/>
    <property type="molecule type" value="Genomic_DNA"/>
</dbReference>
<dbReference type="AlphaFoldDB" id="A0A8S1QJV2"/>
<gene>
    <name evidence="1" type="ORF">PSON_ATCC_30995.1.T1080120</name>
</gene>
<evidence type="ECO:0000313" key="1">
    <source>
        <dbReference type="EMBL" id="CAD8115454.1"/>
    </source>
</evidence>